<dbReference type="EMBL" id="CANHGI010000004">
    <property type="protein sequence ID" value="CAI5448853.1"/>
    <property type="molecule type" value="Genomic_DNA"/>
</dbReference>
<keyword evidence="6" id="KW-0805">Transcription regulation</keyword>
<dbReference type="GO" id="GO:0016592">
    <property type="term" value="C:mediator complex"/>
    <property type="evidence" value="ECO:0007669"/>
    <property type="project" value="InterPro"/>
</dbReference>
<keyword evidence="8" id="KW-1185">Reference proteome</keyword>
<comment type="subcellular location">
    <subcellularLocation>
        <location evidence="1 6">Nucleus</location>
    </subcellularLocation>
</comment>
<evidence type="ECO:0000256" key="2">
    <source>
        <dbReference type="ARBA" id="ARBA00010743"/>
    </source>
</evidence>
<dbReference type="Proteomes" id="UP001152747">
    <property type="component" value="Unassembled WGS sequence"/>
</dbReference>
<sequence length="198" mass="22199">MGISWVLEVDQSVKSVERLLETNGAEKIGPFTVDVTPYIPTAQHSIDIPQNYVVHHTKFPQTTFSIIPGENFKKSPKAVCDRGFDLILSKMRNGTTPDLHGKIEISGGEYRLEDFVVRVGTAVQGTTVKGIVVEVDFEPCAVVAQCKELMTEFIKTIFAKYADNRPDIFNSNEGPQNYTPLDTMWQYVTIVSKLRKKT</sequence>
<reference evidence="7" key="1">
    <citation type="submission" date="2022-11" db="EMBL/GenBank/DDBJ databases">
        <authorList>
            <person name="Kikuchi T."/>
        </authorList>
    </citation>
    <scope>NUCLEOTIDE SEQUENCE</scope>
    <source>
        <strain evidence="7">PS1010</strain>
    </source>
</reference>
<dbReference type="PANTHER" id="PTHR12465:SF0">
    <property type="entry name" value="MEDIATOR OF RNA POLYMERASE II TRANSCRIPTION SUBUNIT 20"/>
    <property type="match status" value="1"/>
</dbReference>
<evidence type="ECO:0000313" key="8">
    <source>
        <dbReference type="Proteomes" id="UP001152747"/>
    </source>
</evidence>
<evidence type="ECO:0000313" key="7">
    <source>
        <dbReference type="EMBL" id="CAI5448853.1"/>
    </source>
</evidence>
<evidence type="ECO:0000256" key="6">
    <source>
        <dbReference type="RuleBase" id="RU364152"/>
    </source>
</evidence>
<protein>
    <recommendedName>
        <fullName evidence="3 6">Mediator of RNA polymerase II transcription subunit 20</fullName>
    </recommendedName>
    <alternativeName>
        <fullName evidence="5 6">Mediator complex subunit 20</fullName>
    </alternativeName>
</protein>
<dbReference type="Pfam" id="PF08612">
    <property type="entry name" value="Med20"/>
    <property type="match status" value="1"/>
</dbReference>
<dbReference type="GO" id="GO:0003713">
    <property type="term" value="F:transcription coactivator activity"/>
    <property type="evidence" value="ECO:0007669"/>
    <property type="project" value="TreeGrafter"/>
</dbReference>
<comment type="similarity">
    <text evidence="2 6">Belongs to the Mediator complex subunit 20 family.</text>
</comment>
<proteinExistence type="inferred from homology"/>
<keyword evidence="4 6" id="KW-0539">Nucleus</keyword>
<dbReference type="AlphaFoldDB" id="A0A9P1N2Q2"/>
<dbReference type="InterPro" id="IPR013921">
    <property type="entry name" value="Mediator_Med20"/>
</dbReference>
<comment type="caution">
    <text evidence="7">The sequence shown here is derived from an EMBL/GenBank/DDBJ whole genome shotgun (WGS) entry which is preliminary data.</text>
</comment>
<organism evidence="7 8">
    <name type="scientific">Caenorhabditis angaria</name>
    <dbReference type="NCBI Taxonomy" id="860376"/>
    <lineage>
        <taxon>Eukaryota</taxon>
        <taxon>Metazoa</taxon>
        <taxon>Ecdysozoa</taxon>
        <taxon>Nematoda</taxon>
        <taxon>Chromadorea</taxon>
        <taxon>Rhabditida</taxon>
        <taxon>Rhabditina</taxon>
        <taxon>Rhabditomorpha</taxon>
        <taxon>Rhabditoidea</taxon>
        <taxon>Rhabditidae</taxon>
        <taxon>Peloderinae</taxon>
        <taxon>Caenorhabditis</taxon>
    </lineage>
</organism>
<gene>
    <name evidence="6" type="primary">MED20</name>
    <name evidence="7" type="ORF">CAMP_LOCUS11490</name>
</gene>
<keyword evidence="6" id="KW-0804">Transcription</keyword>
<comment type="subunit">
    <text evidence="6">Component of the Mediator complex.</text>
</comment>
<evidence type="ECO:0000256" key="5">
    <source>
        <dbReference type="ARBA" id="ARBA00031954"/>
    </source>
</evidence>
<comment type="function">
    <text evidence="6">Component of the Mediator complex, a coactivator involved in the regulated transcription of nearly all RNA polymerase II-dependent genes. Mediator functions as a bridge to convey information from gene-specific regulatory proteins to the basal RNA polymerase II transcription machinery. Mediator is recruited to promoters by direct interactions with regulatory proteins and serves as a scaffold for the assembly of a functional preinitiation complex with RNA polymerase II and the general transcription factors.</text>
</comment>
<dbReference type="OrthoDB" id="1854899at2759"/>
<evidence type="ECO:0000256" key="3">
    <source>
        <dbReference type="ARBA" id="ARBA00019690"/>
    </source>
</evidence>
<evidence type="ECO:0000256" key="1">
    <source>
        <dbReference type="ARBA" id="ARBA00004123"/>
    </source>
</evidence>
<keyword evidence="6" id="KW-0010">Activator</keyword>
<accession>A0A9P1N2Q2</accession>
<dbReference type="PANTHER" id="PTHR12465">
    <property type="entry name" value="UBIQUITIN SPECIFIC PROTEASE HOMOLOG 49"/>
    <property type="match status" value="1"/>
</dbReference>
<dbReference type="GO" id="GO:0006357">
    <property type="term" value="P:regulation of transcription by RNA polymerase II"/>
    <property type="evidence" value="ECO:0007669"/>
    <property type="project" value="InterPro"/>
</dbReference>
<name>A0A9P1N2Q2_9PELO</name>
<evidence type="ECO:0000256" key="4">
    <source>
        <dbReference type="ARBA" id="ARBA00023242"/>
    </source>
</evidence>